<evidence type="ECO:0008006" key="3">
    <source>
        <dbReference type="Google" id="ProtNLM"/>
    </source>
</evidence>
<dbReference type="AlphaFoldDB" id="A0AAD7QXI7"/>
<keyword evidence="2" id="KW-1185">Reference proteome</keyword>
<evidence type="ECO:0000313" key="2">
    <source>
        <dbReference type="Proteomes" id="UP001217417"/>
    </source>
</evidence>
<name>A0AAD7QXI7_9ASCO</name>
<dbReference type="PANTHER" id="PTHR37852">
    <property type="entry name" value="YALI0B21208P"/>
    <property type="match status" value="1"/>
</dbReference>
<reference evidence="1" key="1">
    <citation type="submission" date="2023-03" db="EMBL/GenBank/DDBJ databases">
        <title>Near-Complete genome sequence of Lipomyces tetrasporous NRRL Y-64009, an oleaginous yeast capable of growing on lignocellulosic hydrolysates.</title>
        <authorList>
            <consortium name="Lawrence Berkeley National Laboratory"/>
            <person name="Jagtap S.S."/>
            <person name="Liu J.-J."/>
            <person name="Walukiewicz H.E."/>
            <person name="Pangilinan J."/>
            <person name="Lipzen A."/>
            <person name="Ahrendt S."/>
            <person name="Koriabine M."/>
            <person name="Cobaugh K."/>
            <person name="Salamov A."/>
            <person name="Yoshinaga Y."/>
            <person name="Ng V."/>
            <person name="Daum C."/>
            <person name="Grigoriev I.V."/>
            <person name="Slininger P.J."/>
            <person name="Dien B.S."/>
            <person name="Jin Y.-S."/>
            <person name="Rao C.V."/>
        </authorList>
    </citation>
    <scope>NUCLEOTIDE SEQUENCE</scope>
    <source>
        <strain evidence="1">NRRL Y-64009</strain>
    </source>
</reference>
<comment type="caution">
    <text evidence="1">The sequence shown here is derived from an EMBL/GenBank/DDBJ whole genome shotgun (WGS) entry which is preliminary data.</text>
</comment>
<evidence type="ECO:0000313" key="1">
    <source>
        <dbReference type="EMBL" id="KAJ8103200.1"/>
    </source>
</evidence>
<organism evidence="1 2">
    <name type="scientific">Lipomyces tetrasporus</name>
    <dbReference type="NCBI Taxonomy" id="54092"/>
    <lineage>
        <taxon>Eukaryota</taxon>
        <taxon>Fungi</taxon>
        <taxon>Dikarya</taxon>
        <taxon>Ascomycota</taxon>
        <taxon>Saccharomycotina</taxon>
        <taxon>Lipomycetes</taxon>
        <taxon>Lipomycetales</taxon>
        <taxon>Lipomycetaceae</taxon>
        <taxon>Lipomyces</taxon>
    </lineage>
</organism>
<accession>A0AAD7QXI7</accession>
<dbReference type="GeneID" id="80882005"/>
<dbReference type="PANTHER" id="PTHR37852:SF1">
    <property type="entry name" value="HIG1 DOMAIN-CONTAINING PROTEIN"/>
    <property type="match status" value="1"/>
</dbReference>
<dbReference type="EMBL" id="JARPMG010000002">
    <property type="protein sequence ID" value="KAJ8103200.1"/>
    <property type="molecule type" value="Genomic_DNA"/>
</dbReference>
<sequence>MVDRIDHSPLPEQPMPEADRQALTKHFFEEAVDPKYRLGTHPSVRLPFLVMATGIVTFPLGLFRGSKVGGLKFLAENSHRLPGTVQGWYFYHKQKNYVILKDGMIESFKFGMRSITFLSGMFGVEALLDWARGQVDFLNTVAGASAVGFVYAARQRNLPRSQIKSTVKTGARLGLVYGLLQDGLRAAEGELWYVNLIKRKCEDYFPPAETETASSR</sequence>
<gene>
    <name evidence="1" type="ORF">POJ06DRAFT_246864</name>
</gene>
<dbReference type="Proteomes" id="UP001217417">
    <property type="component" value="Unassembled WGS sequence"/>
</dbReference>
<dbReference type="RefSeq" id="XP_056046650.1">
    <property type="nucleotide sequence ID" value="XM_056186839.1"/>
</dbReference>
<proteinExistence type="predicted"/>
<protein>
    <recommendedName>
        <fullName evidence="3">Tim17/Tim22/Tim23/Pmp24 family-domain-containing protein</fullName>
    </recommendedName>
</protein>